<keyword evidence="3" id="KW-1133">Transmembrane helix</keyword>
<dbReference type="PROSITE" id="PS50850">
    <property type="entry name" value="MFS"/>
    <property type="match status" value="1"/>
</dbReference>
<dbReference type="PANTHER" id="PTHR11360:SF305">
    <property type="entry name" value="MAJOR FACILITATOR SUPERFAMILY (MFS) PROFILE DOMAIN-CONTAINING PROTEIN"/>
    <property type="match status" value="1"/>
</dbReference>
<name>A0A6A5VI08_9PLEO</name>
<feature type="transmembrane region" description="Helical" evidence="3">
    <location>
        <begin position="381"/>
        <end position="401"/>
    </location>
</feature>
<evidence type="ECO:0000313" key="6">
    <source>
        <dbReference type="Proteomes" id="UP000800036"/>
    </source>
</evidence>
<feature type="transmembrane region" description="Helical" evidence="3">
    <location>
        <begin position="92"/>
        <end position="111"/>
    </location>
</feature>
<evidence type="ECO:0000313" key="5">
    <source>
        <dbReference type="EMBL" id="KAF1976300.1"/>
    </source>
</evidence>
<reference evidence="5" key="1">
    <citation type="journal article" date="2020" name="Stud. Mycol.">
        <title>101 Dothideomycetes genomes: a test case for predicting lifestyles and emergence of pathogens.</title>
        <authorList>
            <person name="Haridas S."/>
            <person name="Albert R."/>
            <person name="Binder M."/>
            <person name="Bloem J."/>
            <person name="Labutti K."/>
            <person name="Salamov A."/>
            <person name="Andreopoulos B."/>
            <person name="Baker S."/>
            <person name="Barry K."/>
            <person name="Bills G."/>
            <person name="Bluhm B."/>
            <person name="Cannon C."/>
            <person name="Castanera R."/>
            <person name="Culley D."/>
            <person name="Daum C."/>
            <person name="Ezra D."/>
            <person name="Gonzalez J."/>
            <person name="Henrissat B."/>
            <person name="Kuo A."/>
            <person name="Liang C."/>
            <person name="Lipzen A."/>
            <person name="Lutzoni F."/>
            <person name="Magnuson J."/>
            <person name="Mondo S."/>
            <person name="Nolan M."/>
            <person name="Ohm R."/>
            <person name="Pangilinan J."/>
            <person name="Park H.-J."/>
            <person name="Ramirez L."/>
            <person name="Alfaro M."/>
            <person name="Sun H."/>
            <person name="Tritt A."/>
            <person name="Yoshinaga Y."/>
            <person name="Zwiers L.-H."/>
            <person name="Turgeon B."/>
            <person name="Goodwin S."/>
            <person name="Spatafora J."/>
            <person name="Crous P."/>
            <person name="Grigoriev I."/>
        </authorList>
    </citation>
    <scope>NUCLEOTIDE SEQUENCE</scope>
    <source>
        <strain evidence="5">CBS 107.79</strain>
    </source>
</reference>
<protein>
    <submittedName>
        <fullName evidence="5">MFS general substrate transporter</fullName>
    </submittedName>
</protein>
<feature type="transmembrane region" description="Helical" evidence="3">
    <location>
        <begin position="343"/>
        <end position="369"/>
    </location>
</feature>
<dbReference type="PANTHER" id="PTHR11360">
    <property type="entry name" value="MONOCARBOXYLATE TRANSPORTER"/>
    <property type="match status" value="1"/>
</dbReference>
<accession>A0A6A5VI08</accession>
<dbReference type="Gene3D" id="1.20.1250.20">
    <property type="entry name" value="MFS general substrate transporter like domains"/>
    <property type="match status" value="2"/>
</dbReference>
<dbReference type="AlphaFoldDB" id="A0A6A5VI08"/>
<keyword evidence="6" id="KW-1185">Reference proteome</keyword>
<feature type="transmembrane region" description="Helical" evidence="3">
    <location>
        <begin position="178"/>
        <end position="199"/>
    </location>
</feature>
<dbReference type="InterPro" id="IPR020846">
    <property type="entry name" value="MFS_dom"/>
</dbReference>
<feature type="transmembrane region" description="Helical" evidence="3">
    <location>
        <begin position="145"/>
        <end position="166"/>
    </location>
</feature>
<dbReference type="OrthoDB" id="6499973at2759"/>
<evidence type="ECO:0000256" key="1">
    <source>
        <dbReference type="ARBA" id="ARBA00004141"/>
    </source>
</evidence>
<dbReference type="EMBL" id="ML976667">
    <property type="protein sequence ID" value="KAF1976300.1"/>
    <property type="molecule type" value="Genomic_DNA"/>
</dbReference>
<dbReference type="InterPro" id="IPR011701">
    <property type="entry name" value="MFS"/>
</dbReference>
<dbReference type="SUPFAM" id="SSF103473">
    <property type="entry name" value="MFS general substrate transporter"/>
    <property type="match status" value="1"/>
</dbReference>
<feature type="domain" description="Major facilitator superfamily (MFS) profile" evidence="4">
    <location>
        <begin position="252"/>
        <end position="451"/>
    </location>
</feature>
<gene>
    <name evidence="5" type="ORF">BU23DRAFT_45009</name>
</gene>
<dbReference type="InterPro" id="IPR036259">
    <property type="entry name" value="MFS_trans_sf"/>
</dbReference>
<comment type="subcellular location">
    <subcellularLocation>
        <location evidence="1">Membrane</location>
        <topology evidence="1">Multi-pass membrane protein</topology>
    </subcellularLocation>
</comment>
<feature type="transmembrane region" description="Helical" evidence="3">
    <location>
        <begin position="251"/>
        <end position="273"/>
    </location>
</feature>
<dbReference type="Pfam" id="PF07690">
    <property type="entry name" value="MFS_1"/>
    <property type="match status" value="1"/>
</dbReference>
<dbReference type="GO" id="GO:0022857">
    <property type="term" value="F:transmembrane transporter activity"/>
    <property type="evidence" value="ECO:0007669"/>
    <property type="project" value="InterPro"/>
</dbReference>
<feature type="transmembrane region" description="Helical" evidence="3">
    <location>
        <begin position="285"/>
        <end position="306"/>
    </location>
</feature>
<keyword evidence="3" id="KW-0812">Transmembrane</keyword>
<dbReference type="Proteomes" id="UP000800036">
    <property type="component" value="Unassembled WGS sequence"/>
</dbReference>
<dbReference type="GO" id="GO:0016020">
    <property type="term" value="C:membrane"/>
    <property type="evidence" value="ECO:0007669"/>
    <property type="project" value="UniProtKB-SubCell"/>
</dbReference>
<keyword evidence="3" id="KW-0472">Membrane</keyword>
<organism evidence="5 6">
    <name type="scientific">Bimuria novae-zelandiae CBS 107.79</name>
    <dbReference type="NCBI Taxonomy" id="1447943"/>
    <lineage>
        <taxon>Eukaryota</taxon>
        <taxon>Fungi</taxon>
        <taxon>Dikarya</taxon>
        <taxon>Ascomycota</taxon>
        <taxon>Pezizomycotina</taxon>
        <taxon>Dothideomycetes</taxon>
        <taxon>Pleosporomycetidae</taxon>
        <taxon>Pleosporales</taxon>
        <taxon>Massarineae</taxon>
        <taxon>Didymosphaeriaceae</taxon>
        <taxon>Bimuria</taxon>
    </lineage>
</organism>
<comment type="similarity">
    <text evidence="2">Belongs to the major facilitator superfamily. Monocarboxylate porter (TC 2.A.1.13) family.</text>
</comment>
<sequence length="451" mass="46959">MSSTLTEERFELTELPDAIQISRTTESSRNPDEVPEDVAYSTTAIPDGGYGWVVVFCCSVTTFWNNGVINCWGVLQAALLDSTLHSVPTSTVSFVGSLGLALSAGLGIFVIQFMRWAGSQKTSMAGVCLISASLVGSSFCTSDVGGLFGTMGVMAGLGMAMVYTVSNGLPVQYFSGHLGLANGIVKLGGGIGGCVLAVALEAMYRRVGIAWTFRIQGFLTFATGLPAAWMQRDRVPPRKFPLIDVSMFRSLPFVTVFLAGAIGSFALFVPPYFLPLFAQSIGLSASTGAGLVAAFNACNAVGRFVAGPLCDKIGPVNMFLITMVLNAVSMLAIWPVSNSLGPLAVFAALNGTANGSFFTTLPTVVASMFGPGRAAVAMSMAVAGWSGGYLMGSPIAGYLLQAAGGKQQGGEGLGVEVYRPAIFYAGGVATASALFVLFARFKMAKKVAKRV</sequence>
<feature type="transmembrane region" description="Helical" evidence="3">
    <location>
        <begin position="318"/>
        <end position="337"/>
    </location>
</feature>
<evidence type="ECO:0000259" key="4">
    <source>
        <dbReference type="PROSITE" id="PS50850"/>
    </source>
</evidence>
<feature type="transmembrane region" description="Helical" evidence="3">
    <location>
        <begin position="211"/>
        <end position="230"/>
    </location>
</feature>
<evidence type="ECO:0000256" key="2">
    <source>
        <dbReference type="ARBA" id="ARBA00006727"/>
    </source>
</evidence>
<dbReference type="InterPro" id="IPR050327">
    <property type="entry name" value="Proton-linked_MCT"/>
</dbReference>
<evidence type="ECO:0000256" key="3">
    <source>
        <dbReference type="SAM" id="Phobius"/>
    </source>
</evidence>
<feature type="transmembrane region" description="Helical" evidence="3">
    <location>
        <begin position="421"/>
        <end position="441"/>
    </location>
</feature>
<proteinExistence type="inferred from homology"/>